<organism evidence="6 7">
    <name type="scientific">Stephania cephalantha</name>
    <dbReference type="NCBI Taxonomy" id="152367"/>
    <lineage>
        <taxon>Eukaryota</taxon>
        <taxon>Viridiplantae</taxon>
        <taxon>Streptophyta</taxon>
        <taxon>Embryophyta</taxon>
        <taxon>Tracheophyta</taxon>
        <taxon>Spermatophyta</taxon>
        <taxon>Magnoliopsida</taxon>
        <taxon>Ranunculales</taxon>
        <taxon>Menispermaceae</taxon>
        <taxon>Menispermoideae</taxon>
        <taxon>Cissampelideae</taxon>
        <taxon>Stephania</taxon>
    </lineage>
</organism>
<dbReference type="GO" id="GO:0046872">
    <property type="term" value="F:metal ion binding"/>
    <property type="evidence" value="ECO:0007669"/>
    <property type="project" value="UniProtKB-KW"/>
</dbReference>
<evidence type="ECO:0000313" key="7">
    <source>
        <dbReference type="Proteomes" id="UP001419268"/>
    </source>
</evidence>
<accession>A0AAP0JFT9</accession>
<evidence type="ECO:0000256" key="3">
    <source>
        <dbReference type="ARBA" id="ARBA00023002"/>
    </source>
</evidence>
<dbReference type="EMBL" id="JBBNAG010000005">
    <property type="protein sequence ID" value="KAK9132273.1"/>
    <property type="molecule type" value="Genomic_DNA"/>
</dbReference>
<gene>
    <name evidence="6" type="ORF">Scep_011801</name>
</gene>
<dbReference type="PANTHER" id="PTHR10209:SF884">
    <property type="entry name" value="1-AMINOCYCLOPROPANE-1-CARBOXYLATE OXIDASE HOMOLOG 1-LIKE"/>
    <property type="match status" value="1"/>
</dbReference>
<sequence>MANTSICQDFDEIPSHFVRRHELKAFDDTKAGVRGLVEAGVTKVPRIFITPSDGIDNWVNSNDGLDFKIPVIDLKVINIGKGFATRKEVIDEVRLAAETWGFFQVVNHGIPVDVLNGMLERVRRFHEEPKEERSKFYTRDLNKKVVYNSNFDLFQAPSTNWRDTLICRIAPDSLNLDELPTAFRDVIMEYSKHIMNLGILLSELLSEALGLDHNHLKDIGCLEGLSILFHYYPACPQPELTLGTSKHADNDFFTVLLQDQIGGLQVLHQGRWIDLPPVQGGIVINVGDLLQASVFELIEPMFHNCFRLNELLVAFLGIRRCAINESSNDTEPPAHKRVPPSRRLVENISTNTSNAIFFPKSTSVIESCTTPKMIRATPKVVEEEEEGGGHGGGLTALDLVAIRVTSFVTTSKPQDPWACRGSRLNLISNDKFKSSEHRVLANHIGPRMSVAAFFTTGFHPSTRIYGPIKELLSEENPPRYRETSVKEYIAHFNQKGLDGTSALTYFRL</sequence>
<dbReference type="InterPro" id="IPR044861">
    <property type="entry name" value="IPNS-like_FE2OG_OXY"/>
</dbReference>
<reference evidence="6 7" key="1">
    <citation type="submission" date="2024-01" db="EMBL/GenBank/DDBJ databases">
        <title>Genome assemblies of Stephania.</title>
        <authorList>
            <person name="Yang L."/>
        </authorList>
    </citation>
    <scope>NUCLEOTIDE SEQUENCE [LARGE SCALE GENOMIC DNA]</scope>
    <source>
        <strain evidence="6">JXDWG</strain>
        <tissue evidence="6">Leaf</tissue>
    </source>
</reference>
<dbReference type="InterPro" id="IPR026992">
    <property type="entry name" value="DIOX_N"/>
</dbReference>
<evidence type="ECO:0000256" key="1">
    <source>
        <dbReference type="ARBA" id="ARBA00008056"/>
    </source>
</evidence>
<comment type="similarity">
    <text evidence="1">Belongs to the iron/ascorbate-dependent oxidoreductase family.</text>
</comment>
<feature type="domain" description="Fe2OG dioxygenase" evidence="5">
    <location>
        <begin position="223"/>
        <end position="457"/>
    </location>
</feature>
<evidence type="ECO:0000313" key="6">
    <source>
        <dbReference type="EMBL" id="KAK9132273.1"/>
    </source>
</evidence>
<dbReference type="SUPFAM" id="SSF51197">
    <property type="entry name" value="Clavaminate synthase-like"/>
    <property type="match status" value="2"/>
</dbReference>
<dbReference type="Pfam" id="PF03171">
    <property type="entry name" value="2OG-FeII_Oxy"/>
    <property type="match status" value="1"/>
</dbReference>
<comment type="caution">
    <text evidence="6">The sequence shown here is derived from an EMBL/GenBank/DDBJ whole genome shotgun (WGS) entry which is preliminary data.</text>
</comment>
<name>A0AAP0JFT9_9MAGN</name>
<dbReference type="GO" id="GO:0051213">
    <property type="term" value="F:dioxygenase activity"/>
    <property type="evidence" value="ECO:0007669"/>
    <property type="project" value="UniProtKB-ARBA"/>
</dbReference>
<evidence type="ECO:0000256" key="4">
    <source>
        <dbReference type="ARBA" id="ARBA00023004"/>
    </source>
</evidence>
<dbReference type="Pfam" id="PF14226">
    <property type="entry name" value="DIOX_N"/>
    <property type="match status" value="1"/>
</dbReference>
<keyword evidence="4" id="KW-0408">Iron</keyword>
<keyword evidence="3" id="KW-0560">Oxidoreductase</keyword>
<proteinExistence type="inferred from homology"/>
<dbReference type="AlphaFoldDB" id="A0AAP0JFT9"/>
<dbReference type="Proteomes" id="UP001419268">
    <property type="component" value="Unassembled WGS sequence"/>
</dbReference>
<keyword evidence="2" id="KW-0479">Metal-binding</keyword>
<dbReference type="PROSITE" id="PS51471">
    <property type="entry name" value="FE2OG_OXY"/>
    <property type="match status" value="1"/>
</dbReference>
<keyword evidence="7" id="KW-1185">Reference proteome</keyword>
<protein>
    <recommendedName>
        <fullName evidence="5">Fe2OG dioxygenase domain-containing protein</fullName>
    </recommendedName>
</protein>
<evidence type="ECO:0000256" key="2">
    <source>
        <dbReference type="ARBA" id="ARBA00022723"/>
    </source>
</evidence>
<evidence type="ECO:0000259" key="5">
    <source>
        <dbReference type="PROSITE" id="PS51471"/>
    </source>
</evidence>
<dbReference type="Gene3D" id="2.60.120.330">
    <property type="entry name" value="B-lactam Antibiotic, Isopenicillin N Synthase, Chain"/>
    <property type="match status" value="1"/>
</dbReference>
<dbReference type="FunFam" id="2.60.120.330:FF:000005">
    <property type="entry name" value="1-aminocyclopropane-1-carboxylate oxidase homolog 1"/>
    <property type="match status" value="1"/>
</dbReference>
<dbReference type="PANTHER" id="PTHR10209">
    <property type="entry name" value="OXIDOREDUCTASE, 2OG-FE II OXYGENASE FAMILY PROTEIN"/>
    <property type="match status" value="1"/>
</dbReference>
<dbReference type="InterPro" id="IPR005123">
    <property type="entry name" value="Oxoglu/Fe-dep_dioxygenase_dom"/>
</dbReference>
<dbReference type="InterPro" id="IPR027443">
    <property type="entry name" value="IPNS-like_sf"/>
</dbReference>